<dbReference type="EMBL" id="MU806228">
    <property type="protein sequence ID" value="KAJ3837708.1"/>
    <property type="molecule type" value="Genomic_DNA"/>
</dbReference>
<dbReference type="AlphaFoldDB" id="A0AA38P7F9"/>
<evidence type="ECO:0000256" key="1">
    <source>
        <dbReference type="SAM" id="MobiDB-lite"/>
    </source>
</evidence>
<keyword evidence="3" id="KW-1185">Reference proteome</keyword>
<protein>
    <submittedName>
        <fullName evidence="2">Uncharacterized protein</fullName>
    </submittedName>
</protein>
<comment type="caution">
    <text evidence="2">The sequence shown here is derived from an EMBL/GenBank/DDBJ whole genome shotgun (WGS) entry which is preliminary data.</text>
</comment>
<feature type="region of interest" description="Disordered" evidence="1">
    <location>
        <begin position="1"/>
        <end position="36"/>
    </location>
</feature>
<evidence type="ECO:0000313" key="3">
    <source>
        <dbReference type="Proteomes" id="UP001163846"/>
    </source>
</evidence>
<reference evidence="2" key="1">
    <citation type="submission" date="2022-08" db="EMBL/GenBank/DDBJ databases">
        <authorList>
            <consortium name="DOE Joint Genome Institute"/>
            <person name="Min B."/>
            <person name="Riley R."/>
            <person name="Sierra-Patev S."/>
            <person name="Naranjo-Ortiz M."/>
            <person name="Looney B."/>
            <person name="Konkel Z."/>
            <person name="Slot J.C."/>
            <person name="Sakamoto Y."/>
            <person name="Steenwyk J.L."/>
            <person name="Rokas A."/>
            <person name="Carro J."/>
            <person name="Camarero S."/>
            <person name="Ferreira P."/>
            <person name="Molpeceres G."/>
            <person name="Ruiz-Duenas F.J."/>
            <person name="Serrano A."/>
            <person name="Henrissat B."/>
            <person name="Drula E."/>
            <person name="Hughes K.W."/>
            <person name="Mata J.L."/>
            <person name="Ishikawa N.K."/>
            <person name="Vargas-Isla R."/>
            <person name="Ushijima S."/>
            <person name="Smith C.A."/>
            <person name="Ahrendt S."/>
            <person name="Andreopoulos W."/>
            <person name="He G."/>
            <person name="Labutti K."/>
            <person name="Lipzen A."/>
            <person name="Ng V."/>
            <person name="Sandor L."/>
            <person name="Barry K."/>
            <person name="Martinez A.T."/>
            <person name="Xiao Y."/>
            <person name="Gibbons J.G."/>
            <person name="Terashima K."/>
            <person name="Hibbett D.S."/>
            <person name="Grigoriev I.V."/>
        </authorList>
    </citation>
    <scope>NUCLEOTIDE SEQUENCE</scope>
    <source>
        <strain evidence="2">TFB9207</strain>
    </source>
</reference>
<evidence type="ECO:0000313" key="2">
    <source>
        <dbReference type="EMBL" id="KAJ3837708.1"/>
    </source>
</evidence>
<accession>A0AA38P7F9</accession>
<gene>
    <name evidence="2" type="ORF">F5878DRAFT_621701</name>
</gene>
<name>A0AA38P7F9_9AGAR</name>
<proteinExistence type="predicted"/>
<dbReference type="Proteomes" id="UP001163846">
    <property type="component" value="Unassembled WGS sequence"/>
</dbReference>
<organism evidence="2 3">
    <name type="scientific">Lentinula raphanica</name>
    <dbReference type="NCBI Taxonomy" id="153919"/>
    <lineage>
        <taxon>Eukaryota</taxon>
        <taxon>Fungi</taxon>
        <taxon>Dikarya</taxon>
        <taxon>Basidiomycota</taxon>
        <taxon>Agaricomycotina</taxon>
        <taxon>Agaricomycetes</taxon>
        <taxon>Agaricomycetidae</taxon>
        <taxon>Agaricales</taxon>
        <taxon>Marasmiineae</taxon>
        <taxon>Omphalotaceae</taxon>
        <taxon>Lentinula</taxon>
    </lineage>
</organism>
<sequence>MSTTPPVAPASLKWSMSATPPVDPASHPDPDTDGPVVLDFSLIRKTEDSRRRREGKLPILNTERLQGKLGEVFAYKRDNGGITLLYGKELEDLAKRLSAKVGVPFGGQLMGTVTFTSKKTMEESLTQVTHMLRDKKSFRGGGLPFVLYGVDLLKNMKDVVVEMKREWYVLVRDMLEVKGSGEGRVVPQKERATRQSYAEMGKLLTKALDLGLPTEQLAEIQLAKLYSRT</sequence>